<dbReference type="PANTHER" id="PTHR11831:SF4">
    <property type="entry name" value="SMALL RIBOSOMAL SUBUNIT PROTEIN US4M"/>
    <property type="match status" value="1"/>
</dbReference>
<evidence type="ECO:0000259" key="9">
    <source>
        <dbReference type="SMART" id="SM00363"/>
    </source>
</evidence>
<dbReference type="InterPro" id="IPR005709">
    <property type="entry name" value="Ribosomal_uS4_bac-type"/>
</dbReference>
<evidence type="ECO:0000313" key="12">
    <source>
        <dbReference type="Proteomes" id="UP000178724"/>
    </source>
</evidence>
<comment type="function">
    <text evidence="7">One of the primary rRNA binding proteins, it binds directly to 16S rRNA where it nucleates assembly of the body of the 30S subunit.</text>
</comment>
<dbReference type="InterPro" id="IPR002942">
    <property type="entry name" value="S4_RNA-bd"/>
</dbReference>
<reference evidence="11 12" key="1">
    <citation type="journal article" date="2016" name="Nat. Commun.">
        <title>Thousands of microbial genomes shed light on interconnected biogeochemical processes in an aquifer system.</title>
        <authorList>
            <person name="Anantharaman K."/>
            <person name="Brown C.T."/>
            <person name="Hug L.A."/>
            <person name="Sharon I."/>
            <person name="Castelle C.J."/>
            <person name="Probst A.J."/>
            <person name="Thomas B.C."/>
            <person name="Singh A."/>
            <person name="Wilkins M.J."/>
            <person name="Karaoz U."/>
            <person name="Brodie E.L."/>
            <person name="Williams K.H."/>
            <person name="Hubbard S.S."/>
            <person name="Banfield J.F."/>
        </authorList>
    </citation>
    <scope>NUCLEOTIDE SEQUENCE [LARGE SCALE GENOMIC DNA]</scope>
</reference>
<dbReference type="SMART" id="SM01390">
    <property type="entry name" value="Ribosomal_S4"/>
    <property type="match status" value="1"/>
</dbReference>
<dbReference type="GO" id="GO:0003735">
    <property type="term" value="F:structural constituent of ribosome"/>
    <property type="evidence" value="ECO:0007669"/>
    <property type="project" value="InterPro"/>
</dbReference>
<dbReference type="PANTHER" id="PTHR11831">
    <property type="entry name" value="30S 40S RIBOSOMAL PROTEIN"/>
    <property type="match status" value="1"/>
</dbReference>
<keyword evidence="2 7" id="KW-0699">rRNA-binding</keyword>
<dbReference type="Pfam" id="PF01479">
    <property type="entry name" value="S4"/>
    <property type="match status" value="1"/>
</dbReference>
<comment type="subunit">
    <text evidence="7">Part of the 30S ribosomal subunit. Contacts protein S5. The interaction surface between S4 and S5 is involved in control of translational fidelity.</text>
</comment>
<dbReference type="InterPro" id="IPR036986">
    <property type="entry name" value="S4_RNA-bd_sf"/>
</dbReference>
<evidence type="ECO:0000256" key="3">
    <source>
        <dbReference type="ARBA" id="ARBA00022884"/>
    </source>
</evidence>
<dbReference type="Gene3D" id="1.10.1050.10">
    <property type="entry name" value="Ribosomal Protein S4 Delta 41, Chain A, domain 1"/>
    <property type="match status" value="1"/>
</dbReference>
<comment type="similarity">
    <text evidence="1 7 8">Belongs to the universal ribosomal protein uS4 family.</text>
</comment>
<evidence type="ECO:0000313" key="11">
    <source>
        <dbReference type="EMBL" id="OGB90558.1"/>
    </source>
</evidence>
<evidence type="ECO:0000256" key="6">
    <source>
        <dbReference type="ARBA" id="ARBA00035254"/>
    </source>
</evidence>
<keyword evidence="5 7" id="KW-0687">Ribonucleoprotein</keyword>
<dbReference type="HAMAP" id="MF_01306_B">
    <property type="entry name" value="Ribosomal_uS4_B"/>
    <property type="match status" value="1"/>
</dbReference>
<comment type="function">
    <text evidence="7">With S5 and S12 plays an important role in translational accuracy.</text>
</comment>
<accession>A0A1F4Q3N3</accession>
<gene>
    <name evidence="7" type="primary">rpsD</name>
    <name evidence="11" type="ORF">A2625_03320</name>
</gene>
<dbReference type="AlphaFoldDB" id="A0A1F4Q3N3"/>
<evidence type="ECO:0000256" key="2">
    <source>
        <dbReference type="ARBA" id="ARBA00022730"/>
    </source>
</evidence>
<organism evidence="11 12">
    <name type="scientific">candidate division WOR-1 bacterium RIFCSPHIGHO2_01_FULL_53_15</name>
    <dbReference type="NCBI Taxonomy" id="1802564"/>
    <lineage>
        <taxon>Bacteria</taxon>
        <taxon>Bacillati</taxon>
        <taxon>Saganbacteria</taxon>
    </lineage>
</organism>
<dbReference type="NCBIfam" id="TIGR01017">
    <property type="entry name" value="rpsD_bact"/>
    <property type="match status" value="1"/>
</dbReference>
<evidence type="ECO:0000256" key="1">
    <source>
        <dbReference type="ARBA" id="ARBA00007465"/>
    </source>
</evidence>
<dbReference type="NCBIfam" id="NF003717">
    <property type="entry name" value="PRK05327.1"/>
    <property type="match status" value="1"/>
</dbReference>
<dbReference type="FunFam" id="3.10.290.10:FF:000001">
    <property type="entry name" value="30S ribosomal protein S4"/>
    <property type="match status" value="1"/>
</dbReference>
<feature type="domain" description="RNA-binding S4" evidence="9">
    <location>
        <begin position="98"/>
        <end position="156"/>
    </location>
</feature>
<dbReference type="GO" id="GO:0019843">
    <property type="term" value="F:rRNA binding"/>
    <property type="evidence" value="ECO:0007669"/>
    <property type="project" value="UniProtKB-UniRule"/>
</dbReference>
<dbReference type="CDD" id="cd00165">
    <property type="entry name" value="S4"/>
    <property type="match status" value="1"/>
</dbReference>
<dbReference type="SUPFAM" id="SSF55174">
    <property type="entry name" value="Alpha-L RNA-binding motif"/>
    <property type="match status" value="1"/>
</dbReference>
<dbReference type="EMBL" id="METM01000007">
    <property type="protein sequence ID" value="OGB90558.1"/>
    <property type="molecule type" value="Genomic_DNA"/>
</dbReference>
<dbReference type="Pfam" id="PF00163">
    <property type="entry name" value="Ribosomal_S4"/>
    <property type="match status" value="1"/>
</dbReference>
<dbReference type="Proteomes" id="UP000178724">
    <property type="component" value="Unassembled WGS sequence"/>
</dbReference>
<name>A0A1F4Q3N3_UNCSA</name>
<proteinExistence type="inferred from homology"/>
<dbReference type="PROSITE" id="PS00632">
    <property type="entry name" value="RIBOSOMAL_S4"/>
    <property type="match status" value="1"/>
</dbReference>
<dbReference type="SMART" id="SM00363">
    <property type="entry name" value="S4"/>
    <property type="match status" value="1"/>
</dbReference>
<protein>
    <recommendedName>
        <fullName evidence="6 7">Small ribosomal subunit protein uS4</fullName>
    </recommendedName>
</protein>
<dbReference type="InterPro" id="IPR022801">
    <property type="entry name" value="Ribosomal_uS4"/>
</dbReference>
<dbReference type="GO" id="GO:0015935">
    <property type="term" value="C:small ribosomal subunit"/>
    <property type="evidence" value="ECO:0007669"/>
    <property type="project" value="InterPro"/>
</dbReference>
<dbReference type="GO" id="GO:0006412">
    <property type="term" value="P:translation"/>
    <property type="evidence" value="ECO:0007669"/>
    <property type="project" value="UniProtKB-UniRule"/>
</dbReference>
<keyword evidence="4 7" id="KW-0689">Ribosomal protein</keyword>
<keyword evidence="3 7" id="KW-0694">RNA-binding</keyword>
<comment type="caution">
    <text evidence="11">The sequence shown here is derived from an EMBL/GenBank/DDBJ whole genome shotgun (WGS) entry which is preliminary data.</text>
</comment>
<evidence type="ECO:0000259" key="10">
    <source>
        <dbReference type="SMART" id="SM01390"/>
    </source>
</evidence>
<dbReference type="Gene3D" id="3.10.290.10">
    <property type="entry name" value="RNA-binding S4 domain"/>
    <property type="match status" value="1"/>
</dbReference>
<sequence length="205" mass="23224">MGRHVEPVCKLCRREGGKLFLKGEKCYSEKCPVARRSYAPGQHGKLPIRASEYQIRLREKQKARRIYGLGERQFAKYFDQAARRKGDTGEKLMQSLERRLDNVVYRLGFATSRQAARQMVRNGGIAVNARKVNIPAFEVKADDAVKVAPRMAALAKASLEKFPDRVLPAWVSLTGEAEGKVLSLPKREDIDVSLEVNLIVEYYSR</sequence>
<evidence type="ECO:0000256" key="7">
    <source>
        <dbReference type="HAMAP-Rule" id="MF_01306"/>
    </source>
</evidence>
<evidence type="ECO:0000256" key="4">
    <source>
        <dbReference type="ARBA" id="ARBA00022980"/>
    </source>
</evidence>
<dbReference type="PROSITE" id="PS50889">
    <property type="entry name" value="S4"/>
    <property type="match status" value="1"/>
</dbReference>
<evidence type="ECO:0000256" key="8">
    <source>
        <dbReference type="RuleBase" id="RU003699"/>
    </source>
</evidence>
<dbReference type="InterPro" id="IPR018079">
    <property type="entry name" value="Ribosomal_uS4_CS"/>
</dbReference>
<dbReference type="GO" id="GO:0042274">
    <property type="term" value="P:ribosomal small subunit biogenesis"/>
    <property type="evidence" value="ECO:0007669"/>
    <property type="project" value="TreeGrafter"/>
</dbReference>
<dbReference type="InterPro" id="IPR001912">
    <property type="entry name" value="Ribosomal_uS4_N"/>
</dbReference>
<feature type="domain" description="Small ribosomal subunit protein uS4 N-terminal" evidence="10">
    <location>
        <begin position="3"/>
        <end position="97"/>
    </location>
</feature>
<evidence type="ECO:0000256" key="5">
    <source>
        <dbReference type="ARBA" id="ARBA00023274"/>
    </source>
</evidence>